<evidence type="ECO:0000256" key="3">
    <source>
        <dbReference type="ARBA" id="ARBA00022670"/>
    </source>
</evidence>
<comment type="catalytic activity">
    <reaction evidence="1 6">
        <text>Cleaves type-1 transmembrane domains using a catalytic dyad composed of serine and histidine that are contributed by different transmembrane domains.</text>
        <dbReference type="EC" id="3.4.21.105"/>
    </reaction>
</comment>
<evidence type="ECO:0000259" key="7">
    <source>
        <dbReference type="Pfam" id="PF01694"/>
    </source>
</evidence>
<gene>
    <name evidence="8" type="ORF">PPRIM_AZ9-3.1.T0320316</name>
</gene>
<dbReference type="GO" id="GO:0004252">
    <property type="term" value="F:serine-type endopeptidase activity"/>
    <property type="evidence" value="ECO:0007669"/>
    <property type="project" value="InterPro"/>
</dbReference>
<evidence type="ECO:0000313" key="8">
    <source>
        <dbReference type="EMBL" id="CAD8062075.1"/>
    </source>
</evidence>
<dbReference type="Proteomes" id="UP000688137">
    <property type="component" value="Unassembled WGS sequence"/>
</dbReference>
<keyword evidence="6" id="KW-0812">Transmembrane</keyword>
<keyword evidence="6" id="KW-0472">Membrane</keyword>
<sequence>MERDPFYNNEQQNELRPYKPTQEQTFFERFSYQSLTFKTTVVQFIIFFLTIIHTVYLTEKYLEDDEDESDIYSFECVLYTWGSKHTPSIIYRFQFWRLVCPIFLHGSFSHIIGNMMVQIYYGFILELTHGWRRVSILYIVGGIGASLFSCVRFYYETSVGASGSIFALLALELIYFITAFPGIEPKRIVVFILLAPMIFLSFIDAPPQVDIAGHLGGLVVGLLIGIGYAFADAQSNIKKQCQYIFYGLVGLLFIYIFTILYQAKLEDEQICQGMNII</sequence>
<evidence type="ECO:0000256" key="5">
    <source>
        <dbReference type="ARBA" id="ARBA00022825"/>
    </source>
</evidence>
<feature type="domain" description="Peptidase S54 rhomboid" evidence="7">
    <location>
        <begin position="93"/>
        <end position="227"/>
    </location>
</feature>
<keyword evidence="4 6" id="KW-0378">Hydrolase</keyword>
<feature type="transmembrane region" description="Helical" evidence="6">
    <location>
        <begin position="243"/>
        <end position="261"/>
    </location>
</feature>
<comment type="caution">
    <text evidence="8">The sequence shown here is derived from an EMBL/GenBank/DDBJ whole genome shotgun (WGS) entry which is preliminary data.</text>
</comment>
<feature type="transmembrane region" description="Helical" evidence="6">
    <location>
        <begin position="211"/>
        <end position="231"/>
    </location>
</feature>
<keyword evidence="6" id="KW-1133">Transmembrane helix</keyword>
<protein>
    <recommendedName>
        <fullName evidence="6">Rhomboid-like protease</fullName>
        <ecNumber evidence="6">3.4.21.105</ecNumber>
    </recommendedName>
</protein>
<evidence type="ECO:0000256" key="2">
    <source>
        <dbReference type="ARBA" id="ARBA00009045"/>
    </source>
</evidence>
<evidence type="ECO:0000313" key="9">
    <source>
        <dbReference type="Proteomes" id="UP000688137"/>
    </source>
</evidence>
<dbReference type="InterPro" id="IPR002610">
    <property type="entry name" value="Peptidase_S54_rhomboid-like"/>
</dbReference>
<evidence type="ECO:0000256" key="4">
    <source>
        <dbReference type="ARBA" id="ARBA00022801"/>
    </source>
</evidence>
<organism evidence="8 9">
    <name type="scientific">Paramecium primaurelia</name>
    <dbReference type="NCBI Taxonomy" id="5886"/>
    <lineage>
        <taxon>Eukaryota</taxon>
        <taxon>Sar</taxon>
        <taxon>Alveolata</taxon>
        <taxon>Ciliophora</taxon>
        <taxon>Intramacronucleata</taxon>
        <taxon>Oligohymenophorea</taxon>
        <taxon>Peniculida</taxon>
        <taxon>Parameciidae</taxon>
        <taxon>Paramecium</taxon>
    </lineage>
</organism>
<proteinExistence type="inferred from homology"/>
<feature type="transmembrane region" description="Helical" evidence="6">
    <location>
        <begin position="136"/>
        <end position="155"/>
    </location>
</feature>
<accession>A0A8S1L754</accession>
<dbReference type="EC" id="3.4.21.105" evidence="6"/>
<comment type="function">
    <text evidence="6">Serine protease involved in intramembrane proteolysis.</text>
</comment>
<keyword evidence="5 6" id="KW-0720">Serine protease</keyword>
<dbReference type="OMA" id="HANWWHL"/>
<feature type="transmembrane region" description="Helical" evidence="6">
    <location>
        <begin position="102"/>
        <end position="124"/>
    </location>
</feature>
<evidence type="ECO:0000256" key="6">
    <source>
        <dbReference type="RuleBase" id="RU362115"/>
    </source>
</evidence>
<comment type="similarity">
    <text evidence="2 6">Belongs to the peptidase S54 family.</text>
</comment>
<reference evidence="8" key="1">
    <citation type="submission" date="2021-01" db="EMBL/GenBank/DDBJ databases">
        <authorList>
            <consortium name="Genoscope - CEA"/>
            <person name="William W."/>
        </authorList>
    </citation>
    <scope>NUCLEOTIDE SEQUENCE</scope>
</reference>
<dbReference type="GO" id="GO:0016020">
    <property type="term" value="C:membrane"/>
    <property type="evidence" value="ECO:0007669"/>
    <property type="project" value="UniProtKB-SubCell"/>
</dbReference>
<name>A0A8S1L754_PARPR</name>
<feature type="transmembrane region" description="Helical" evidence="6">
    <location>
        <begin position="35"/>
        <end position="56"/>
    </location>
</feature>
<dbReference type="EMBL" id="CAJJDM010000031">
    <property type="protein sequence ID" value="CAD8062075.1"/>
    <property type="molecule type" value="Genomic_DNA"/>
</dbReference>
<keyword evidence="3 6" id="KW-0645">Protease</keyword>
<dbReference type="Pfam" id="PF01694">
    <property type="entry name" value="Rhomboid"/>
    <property type="match status" value="1"/>
</dbReference>
<keyword evidence="9" id="KW-1185">Reference proteome</keyword>
<dbReference type="PANTHER" id="PTHR22936:SF69">
    <property type="entry name" value="RHOMBOID-LIKE PROTEIN"/>
    <property type="match status" value="1"/>
</dbReference>
<comment type="subcellular location">
    <subcellularLocation>
        <location evidence="6">Membrane</location>
        <topology evidence="6">Multi-pass membrane protein</topology>
    </subcellularLocation>
</comment>
<dbReference type="PANTHER" id="PTHR22936">
    <property type="entry name" value="RHOMBOID-RELATED"/>
    <property type="match status" value="1"/>
</dbReference>
<evidence type="ECO:0000256" key="1">
    <source>
        <dbReference type="ARBA" id="ARBA00000156"/>
    </source>
</evidence>
<dbReference type="GO" id="GO:0006508">
    <property type="term" value="P:proteolysis"/>
    <property type="evidence" value="ECO:0007669"/>
    <property type="project" value="UniProtKB-KW"/>
</dbReference>
<feature type="transmembrane region" description="Helical" evidence="6">
    <location>
        <begin position="161"/>
        <end position="181"/>
    </location>
</feature>
<feature type="transmembrane region" description="Helical" evidence="6">
    <location>
        <begin position="188"/>
        <end position="205"/>
    </location>
</feature>
<dbReference type="InterPro" id="IPR022764">
    <property type="entry name" value="Peptidase_S54_rhomboid_dom"/>
</dbReference>
<dbReference type="AlphaFoldDB" id="A0A8S1L754"/>